<reference evidence="5 6" key="1">
    <citation type="submission" date="2022-08" db="EMBL/GenBank/DDBJ databases">
        <title>Paenibacillus endoradicis sp. nov., Paenibacillus radicibacter sp. nov and Paenibacillus pararadicis sp. nov., three cold-adapted plant growth-promoting bacteria isolated from root of Larix gmelinii in Great Khingan.</title>
        <authorList>
            <person name="Xue H."/>
        </authorList>
    </citation>
    <scope>NUCLEOTIDE SEQUENCE [LARGE SCALE GENOMIC DNA]</scope>
    <source>
        <strain evidence="5 6">N5-1-1-5</strain>
    </source>
</reference>
<dbReference type="Gene3D" id="3.30.730.10">
    <property type="entry name" value="AP2/ERF domain"/>
    <property type="match status" value="1"/>
</dbReference>
<keyword evidence="2" id="KW-0238">DNA-binding</keyword>
<dbReference type="Proteomes" id="UP001300012">
    <property type="component" value="Unassembled WGS sequence"/>
</dbReference>
<keyword evidence="1" id="KW-0805">Transcription regulation</keyword>
<dbReference type="EMBL" id="JANQBD010000015">
    <property type="protein sequence ID" value="MCR8633506.1"/>
    <property type="molecule type" value="Genomic_DNA"/>
</dbReference>
<name>A0ABT1YJZ0_9BACL</name>
<dbReference type="InterPro" id="IPR036955">
    <property type="entry name" value="AP2/ERF_dom_sf"/>
</dbReference>
<feature type="domain" description="AP2/ERF" evidence="4">
    <location>
        <begin position="172"/>
        <end position="229"/>
    </location>
</feature>
<evidence type="ECO:0000256" key="3">
    <source>
        <dbReference type="ARBA" id="ARBA00023163"/>
    </source>
</evidence>
<gene>
    <name evidence="5" type="ORF">NV381_20180</name>
</gene>
<evidence type="ECO:0000256" key="2">
    <source>
        <dbReference type="ARBA" id="ARBA00023125"/>
    </source>
</evidence>
<dbReference type="InterPro" id="IPR016177">
    <property type="entry name" value="DNA-bd_dom_sf"/>
</dbReference>
<protein>
    <submittedName>
        <fullName evidence="5">AP2 domain-containing protein</fullName>
    </submittedName>
</protein>
<keyword evidence="3" id="KW-0804">Transcription</keyword>
<comment type="caution">
    <text evidence="5">The sequence shown here is derived from an EMBL/GenBank/DDBJ whole genome shotgun (WGS) entry which is preliminary data.</text>
</comment>
<organism evidence="5 6">
    <name type="scientific">Paenibacillus radicis</name>
    <name type="common">ex Xue et al. 2023</name>
    <dbReference type="NCBI Taxonomy" id="2972489"/>
    <lineage>
        <taxon>Bacteria</taxon>
        <taxon>Bacillati</taxon>
        <taxon>Bacillota</taxon>
        <taxon>Bacilli</taxon>
        <taxon>Bacillales</taxon>
        <taxon>Paenibacillaceae</taxon>
        <taxon>Paenibacillus</taxon>
    </lineage>
</organism>
<proteinExistence type="predicted"/>
<evidence type="ECO:0000313" key="5">
    <source>
        <dbReference type="EMBL" id="MCR8633506.1"/>
    </source>
</evidence>
<evidence type="ECO:0000256" key="1">
    <source>
        <dbReference type="ARBA" id="ARBA00023015"/>
    </source>
</evidence>
<accession>A0ABT1YJZ0</accession>
<evidence type="ECO:0000313" key="6">
    <source>
        <dbReference type="Proteomes" id="UP001300012"/>
    </source>
</evidence>
<dbReference type="SUPFAM" id="SSF54171">
    <property type="entry name" value="DNA-binding domain"/>
    <property type="match status" value="1"/>
</dbReference>
<evidence type="ECO:0000259" key="4">
    <source>
        <dbReference type="PROSITE" id="PS51032"/>
    </source>
</evidence>
<sequence>MSHLIDLTDHKFGRLFVLERFISNSARQEAVWLCECECGEKSLVLGSNLRSGHTKSCGCYRGEKSTECNTIHGHAKRNRASSEHTIWRGMITRCTNKNRDDYDRYGGRGIRVCGRWLNSFEAFLEDMGPRPTLRHSIDRIDVNGHYDPNNCQWALPGQQARNTRMRGDNTSGFRGVSWHKKHKKWTVTIGVNNKLIYIGYFESKEEAVIARKNAEIIYWTDKAIKAVND</sequence>
<keyword evidence="6" id="KW-1185">Reference proteome</keyword>
<dbReference type="PROSITE" id="PS51032">
    <property type="entry name" value="AP2_ERF"/>
    <property type="match status" value="1"/>
</dbReference>
<dbReference type="InterPro" id="IPR001471">
    <property type="entry name" value="AP2/ERF_dom"/>
</dbReference>
<dbReference type="RefSeq" id="WP_258215082.1">
    <property type="nucleotide sequence ID" value="NZ_JANQBD010000015.1"/>
</dbReference>